<accession>A0ABP0ZPC4</accession>
<dbReference type="InterPro" id="IPR001810">
    <property type="entry name" value="F-box_dom"/>
</dbReference>
<dbReference type="GeneID" id="92207490"/>
<evidence type="ECO:0000256" key="1">
    <source>
        <dbReference type="SAM" id="MobiDB-lite"/>
    </source>
</evidence>
<feature type="domain" description="F-box" evidence="2">
    <location>
        <begin position="51"/>
        <end position="103"/>
    </location>
</feature>
<gene>
    <name evidence="3" type="ORF">LODBEIA_P22940</name>
</gene>
<organism evidence="3 4">
    <name type="scientific">Lodderomyces beijingensis</name>
    <dbReference type="NCBI Taxonomy" id="1775926"/>
    <lineage>
        <taxon>Eukaryota</taxon>
        <taxon>Fungi</taxon>
        <taxon>Dikarya</taxon>
        <taxon>Ascomycota</taxon>
        <taxon>Saccharomycotina</taxon>
        <taxon>Pichiomycetes</taxon>
        <taxon>Debaryomycetaceae</taxon>
        <taxon>Candida/Lodderomyces clade</taxon>
        <taxon>Lodderomyces</taxon>
    </lineage>
</organism>
<keyword evidence="4" id="KW-1185">Reference proteome</keyword>
<proteinExistence type="predicted"/>
<reference evidence="3 4" key="1">
    <citation type="submission" date="2024-03" db="EMBL/GenBank/DDBJ databases">
        <authorList>
            <person name="Brejova B."/>
        </authorList>
    </citation>
    <scope>NUCLEOTIDE SEQUENCE [LARGE SCALE GENOMIC DNA]</scope>
    <source>
        <strain evidence="3 4">CBS 14171</strain>
    </source>
</reference>
<name>A0ABP0ZPC4_9ASCO</name>
<dbReference type="EMBL" id="OZ022407">
    <property type="protein sequence ID" value="CAK9437916.1"/>
    <property type="molecule type" value="Genomic_DNA"/>
</dbReference>
<dbReference type="Proteomes" id="UP001497383">
    <property type="component" value="Chromosome 3"/>
</dbReference>
<feature type="compositionally biased region" description="Acidic residues" evidence="1">
    <location>
        <begin position="9"/>
        <end position="28"/>
    </location>
</feature>
<evidence type="ECO:0000259" key="2">
    <source>
        <dbReference type="PROSITE" id="PS50181"/>
    </source>
</evidence>
<feature type="region of interest" description="Disordered" evidence="1">
    <location>
        <begin position="1"/>
        <end position="42"/>
    </location>
</feature>
<dbReference type="SUPFAM" id="SSF52047">
    <property type="entry name" value="RNI-like"/>
    <property type="match status" value="1"/>
</dbReference>
<protein>
    <recommendedName>
        <fullName evidence="2">F-box domain-containing protein</fullName>
    </recommendedName>
</protein>
<dbReference type="PROSITE" id="PS50181">
    <property type="entry name" value="FBOX"/>
    <property type="match status" value="1"/>
</dbReference>
<evidence type="ECO:0000313" key="4">
    <source>
        <dbReference type="Proteomes" id="UP001497383"/>
    </source>
</evidence>
<evidence type="ECO:0000313" key="3">
    <source>
        <dbReference type="EMBL" id="CAK9437916.1"/>
    </source>
</evidence>
<dbReference type="RefSeq" id="XP_066829232.1">
    <property type="nucleotide sequence ID" value="XM_066972277.1"/>
</dbReference>
<sequence length="425" mass="50216">MKRPLELASVDDENENENDINNDDDNDDGNNNAGVVVAPSEPRKRQHVYDSSEFIDLPEDIINQVLSKLTKTDILHLSMTDSRHRQQFKPRIFNKIRASWWKLIEDIELDDSFLHHNRRYIYELHVVDAYPNGEWNIDLFEDVLSYLPHLCCLKINSVNSSSWLKYRSNDCIQKLTLYGDSTNRESELKLHPQTNRRHSHPPSKNIKKLFSMEDISNFKMLKILKLSDYEFNCRFDNATFPVIMLETLDLTDCTWNYPFSLSHFNYNQSVKHLRLRFSPSNSFLLSERYHQFLAFRDKGLASLTSLTIQFLTSVEPREITRESFDDIFRISELQEPIMMSLLHSDNFPNLHSIKFSNWRLAMGGNSRDLSWLENCLKDSRHLKVFEFKVYGSMRFFYTIVDPQYFQNRCRLSNPDKKIVIKFVAP</sequence>